<gene>
    <name evidence="2" type="ORF">LTR36_007367</name>
</gene>
<evidence type="ECO:0000313" key="3">
    <source>
        <dbReference type="Proteomes" id="UP001324427"/>
    </source>
</evidence>
<evidence type="ECO:0000313" key="2">
    <source>
        <dbReference type="EMBL" id="KAK4541835.1"/>
    </source>
</evidence>
<sequence length="322" mass="34876">MKLLLDPEQRTKFDDPELVNSEGKGVLSLPPNKGPIEVCADFLCEVAKFAFERGLKKSINEETLAITPFEVWLTVPAVWSDSAKADTLRAAEAAAKQAKIAYGPGTKIFLIREPEAAAIATSSKLTQGGMTSHVRVGDGIIVCDCGGGTVDVTTYEVEGIEPKLMFKELVAGDVRINMMVHDDFRAFFQAVVDRILSLLRSQIDAARAVSRGAAIKIFNDKWSGVEMVAGNMSWSLAKGTVVKEDTCINLSVVWTITDKQKSDWAFDVFCCDLDAPPRREAHTDGKEIGVATVNFESGDKTNKDPGQPSLRTDGPDSGCATQ</sequence>
<name>A0AAV9JAP3_9PEZI</name>
<dbReference type="PANTHER" id="PTHR14187">
    <property type="entry name" value="ALPHA KINASE/ELONGATION FACTOR 2 KINASE"/>
    <property type="match status" value="1"/>
</dbReference>
<dbReference type="InterPro" id="IPR043129">
    <property type="entry name" value="ATPase_NBD"/>
</dbReference>
<dbReference type="CDD" id="cd10170">
    <property type="entry name" value="ASKHA_NBD_HSP70"/>
    <property type="match status" value="1"/>
</dbReference>
<dbReference type="SUPFAM" id="SSF53067">
    <property type="entry name" value="Actin-like ATPase domain"/>
    <property type="match status" value="1"/>
</dbReference>
<evidence type="ECO:0000256" key="1">
    <source>
        <dbReference type="SAM" id="MobiDB-lite"/>
    </source>
</evidence>
<comment type="caution">
    <text evidence="2">The sequence shown here is derived from an EMBL/GenBank/DDBJ whole genome shotgun (WGS) entry which is preliminary data.</text>
</comment>
<organism evidence="2 3">
    <name type="scientific">Oleoguttula mirabilis</name>
    <dbReference type="NCBI Taxonomy" id="1507867"/>
    <lineage>
        <taxon>Eukaryota</taxon>
        <taxon>Fungi</taxon>
        <taxon>Dikarya</taxon>
        <taxon>Ascomycota</taxon>
        <taxon>Pezizomycotina</taxon>
        <taxon>Dothideomycetes</taxon>
        <taxon>Dothideomycetidae</taxon>
        <taxon>Mycosphaerellales</taxon>
        <taxon>Teratosphaeriaceae</taxon>
        <taxon>Oleoguttula</taxon>
    </lineage>
</organism>
<accession>A0AAV9JAP3</accession>
<keyword evidence="3" id="KW-1185">Reference proteome</keyword>
<reference evidence="2 3" key="1">
    <citation type="submission" date="2021-11" db="EMBL/GenBank/DDBJ databases">
        <title>Black yeast isolated from Biological Soil Crust.</title>
        <authorList>
            <person name="Kurbessoian T."/>
        </authorList>
    </citation>
    <scope>NUCLEOTIDE SEQUENCE [LARGE SCALE GENOMIC DNA]</scope>
    <source>
        <strain evidence="2 3">CCFEE 5522</strain>
    </source>
</reference>
<proteinExistence type="predicted"/>
<dbReference type="Proteomes" id="UP001324427">
    <property type="component" value="Unassembled WGS sequence"/>
</dbReference>
<dbReference type="Gene3D" id="3.30.420.40">
    <property type="match status" value="1"/>
</dbReference>
<dbReference type="EMBL" id="JAVFHQ010000048">
    <property type="protein sequence ID" value="KAK4541835.1"/>
    <property type="molecule type" value="Genomic_DNA"/>
</dbReference>
<protein>
    <submittedName>
        <fullName evidence="2">Uncharacterized protein</fullName>
    </submittedName>
</protein>
<dbReference type="PANTHER" id="PTHR14187:SF81">
    <property type="entry name" value="HSP70 FAMILY PROTEIN (AFU_ORTHOLOGUE AFUA_4G14040)"/>
    <property type="match status" value="1"/>
</dbReference>
<feature type="region of interest" description="Disordered" evidence="1">
    <location>
        <begin position="292"/>
        <end position="322"/>
    </location>
</feature>
<dbReference type="AlphaFoldDB" id="A0AAV9JAP3"/>